<keyword evidence="10" id="KW-1185">Reference proteome</keyword>
<evidence type="ECO:0000256" key="4">
    <source>
        <dbReference type="ARBA" id="ARBA00023125"/>
    </source>
</evidence>
<dbReference type="InterPro" id="IPR013324">
    <property type="entry name" value="RNA_pol_sigma_r3/r4-like"/>
</dbReference>
<dbReference type="Pfam" id="PF08281">
    <property type="entry name" value="Sigma70_r4_2"/>
    <property type="match status" value="1"/>
</dbReference>
<evidence type="ECO:0000256" key="3">
    <source>
        <dbReference type="ARBA" id="ARBA00023082"/>
    </source>
</evidence>
<evidence type="ECO:0000256" key="5">
    <source>
        <dbReference type="ARBA" id="ARBA00023163"/>
    </source>
</evidence>
<dbReference type="PANTHER" id="PTHR43133">
    <property type="entry name" value="RNA POLYMERASE ECF-TYPE SIGMA FACTO"/>
    <property type="match status" value="1"/>
</dbReference>
<dbReference type="AlphaFoldDB" id="A0A841Q933"/>
<comment type="similarity">
    <text evidence="1 6">Belongs to the sigma-70 factor family. ECF subfamily.</text>
</comment>
<keyword evidence="3 6" id="KW-0731">Sigma factor</keyword>
<dbReference type="Proteomes" id="UP000581688">
    <property type="component" value="Unassembled WGS sequence"/>
</dbReference>
<feature type="domain" description="RNA polymerase sigma-70 region 2" evidence="7">
    <location>
        <begin position="11"/>
        <end position="76"/>
    </location>
</feature>
<dbReference type="EMBL" id="JACHGH010000012">
    <property type="protein sequence ID" value="MBB6454772.1"/>
    <property type="molecule type" value="Genomic_DNA"/>
</dbReference>
<evidence type="ECO:0000313" key="10">
    <source>
        <dbReference type="Proteomes" id="UP000581688"/>
    </source>
</evidence>
<dbReference type="NCBIfam" id="TIGR02937">
    <property type="entry name" value="sigma70-ECF"/>
    <property type="match status" value="1"/>
</dbReference>
<reference evidence="9 10" key="1">
    <citation type="submission" date="2020-08" db="EMBL/GenBank/DDBJ databases">
        <title>Genomic Encyclopedia of Type Strains, Phase IV (KMG-IV): sequencing the most valuable type-strain genomes for metagenomic binning, comparative biology and taxonomic classification.</title>
        <authorList>
            <person name="Goeker M."/>
        </authorList>
    </citation>
    <scope>NUCLEOTIDE SEQUENCE [LARGE SCALE GENOMIC DNA]</scope>
    <source>
        <strain evidence="9 10">DSM 19612</strain>
    </source>
</reference>
<dbReference type="InterPro" id="IPR007627">
    <property type="entry name" value="RNA_pol_sigma70_r2"/>
</dbReference>
<dbReference type="CDD" id="cd06171">
    <property type="entry name" value="Sigma70_r4"/>
    <property type="match status" value="1"/>
</dbReference>
<proteinExistence type="inferred from homology"/>
<protein>
    <recommendedName>
        <fullName evidence="6">RNA polymerase sigma factor</fullName>
    </recommendedName>
</protein>
<organism evidence="9 10">
    <name type="scientific">Salirhabdus euzebyi</name>
    <dbReference type="NCBI Taxonomy" id="394506"/>
    <lineage>
        <taxon>Bacteria</taxon>
        <taxon>Bacillati</taxon>
        <taxon>Bacillota</taxon>
        <taxon>Bacilli</taxon>
        <taxon>Bacillales</taxon>
        <taxon>Bacillaceae</taxon>
        <taxon>Salirhabdus</taxon>
    </lineage>
</organism>
<evidence type="ECO:0000259" key="7">
    <source>
        <dbReference type="Pfam" id="PF04542"/>
    </source>
</evidence>
<comment type="caution">
    <text evidence="9">The sequence shown here is derived from an EMBL/GenBank/DDBJ whole genome shotgun (WGS) entry which is preliminary data.</text>
</comment>
<dbReference type="InterPro" id="IPR013325">
    <property type="entry name" value="RNA_pol_sigma_r2"/>
</dbReference>
<dbReference type="SUPFAM" id="SSF88946">
    <property type="entry name" value="Sigma2 domain of RNA polymerase sigma factors"/>
    <property type="match status" value="1"/>
</dbReference>
<evidence type="ECO:0000259" key="8">
    <source>
        <dbReference type="Pfam" id="PF08281"/>
    </source>
</evidence>
<dbReference type="SUPFAM" id="SSF88659">
    <property type="entry name" value="Sigma3 and sigma4 domains of RNA polymerase sigma factors"/>
    <property type="match status" value="1"/>
</dbReference>
<dbReference type="GO" id="GO:0006352">
    <property type="term" value="P:DNA-templated transcription initiation"/>
    <property type="evidence" value="ECO:0007669"/>
    <property type="project" value="InterPro"/>
</dbReference>
<dbReference type="PROSITE" id="PS01063">
    <property type="entry name" value="SIGMA70_ECF"/>
    <property type="match status" value="1"/>
</dbReference>
<dbReference type="Gene3D" id="1.10.1740.10">
    <property type="match status" value="1"/>
</dbReference>
<dbReference type="InterPro" id="IPR036388">
    <property type="entry name" value="WH-like_DNA-bd_sf"/>
</dbReference>
<dbReference type="InterPro" id="IPR000838">
    <property type="entry name" value="RNA_pol_sigma70_ECF_CS"/>
</dbReference>
<dbReference type="GO" id="GO:0003677">
    <property type="term" value="F:DNA binding"/>
    <property type="evidence" value="ECO:0007669"/>
    <property type="project" value="UniProtKB-KW"/>
</dbReference>
<name>A0A841Q933_9BACI</name>
<sequence>MSGEKVITEWYHQYKHDIYQYLIYFTGTSDVEDIIQEAFIRALKNIDNFHGTSSPKTWLISIARNAAIDEMRKRKRSKIVQKQSYDDKLEPVSTETPEDFVQFTEMKKELYHAIQNLRKNYRDVVILRGIKEMSIAETASILNWNENKVRITYHRALKSLSQQGGVFDE</sequence>
<evidence type="ECO:0000256" key="1">
    <source>
        <dbReference type="ARBA" id="ARBA00010641"/>
    </source>
</evidence>
<gene>
    <name evidence="9" type="ORF">HNQ94_003261</name>
</gene>
<dbReference type="Gene3D" id="1.10.10.10">
    <property type="entry name" value="Winged helix-like DNA-binding domain superfamily/Winged helix DNA-binding domain"/>
    <property type="match status" value="1"/>
</dbReference>
<feature type="domain" description="RNA polymerase sigma factor 70 region 4 type 2" evidence="8">
    <location>
        <begin position="108"/>
        <end position="160"/>
    </location>
</feature>
<dbReference type="GO" id="GO:0016987">
    <property type="term" value="F:sigma factor activity"/>
    <property type="evidence" value="ECO:0007669"/>
    <property type="project" value="UniProtKB-KW"/>
</dbReference>
<dbReference type="InterPro" id="IPR014284">
    <property type="entry name" value="RNA_pol_sigma-70_dom"/>
</dbReference>
<evidence type="ECO:0000256" key="2">
    <source>
        <dbReference type="ARBA" id="ARBA00023015"/>
    </source>
</evidence>
<keyword evidence="4 6" id="KW-0238">DNA-binding</keyword>
<evidence type="ECO:0000256" key="6">
    <source>
        <dbReference type="RuleBase" id="RU000716"/>
    </source>
</evidence>
<evidence type="ECO:0000313" key="9">
    <source>
        <dbReference type="EMBL" id="MBB6454772.1"/>
    </source>
</evidence>
<keyword evidence="2 6" id="KW-0805">Transcription regulation</keyword>
<dbReference type="InterPro" id="IPR013249">
    <property type="entry name" value="RNA_pol_sigma70_r4_t2"/>
</dbReference>
<dbReference type="PANTHER" id="PTHR43133:SF60">
    <property type="entry name" value="RNA POLYMERASE SIGMA FACTOR SIGV"/>
    <property type="match status" value="1"/>
</dbReference>
<dbReference type="GO" id="GO:0006950">
    <property type="term" value="P:response to stress"/>
    <property type="evidence" value="ECO:0007669"/>
    <property type="project" value="UniProtKB-ARBA"/>
</dbReference>
<dbReference type="InterPro" id="IPR039425">
    <property type="entry name" value="RNA_pol_sigma-70-like"/>
</dbReference>
<dbReference type="RefSeq" id="WP_174497390.1">
    <property type="nucleotide sequence ID" value="NZ_CADDWK010000014.1"/>
</dbReference>
<keyword evidence="5 6" id="KW-0804">Transcription</keyword>
<accession>A0A841Q933</accession>
<dbReference type="Pfam" id="PF04542">
    <property type="entry name" value="Sigma70_r2"/>
    <property type="match status" value="1"/>
</dbReference>